<comment type="caution">
    <text evidence="1">The sequence shown here is derived from an EMBL/GenBank/DDBJ whole genome shotgun (WGS) entry which is preliminary data.</text>
</comment>
<reference evidence="1 2" key="1">
    <citation type="journal article" date="2022" name="Hortic Res">
        <title>A haplotype resolved chromosomal level avocado genome allows analysis of novel avocado genes.</title>
        <authorList>
            <person name="Nath O."/>
            <person name="Fletcher S.J."/>
            <person name="Hayward A."/>
            <person name="Shaw L.M."/>
            <person name="Masouleh A.K."/>
            <person name="Furtado A."/>
            <person name="Henry R.J."/>
            <person name="Mitter N."/>
        </authorList>
    </citation>
    <scope>NUCLEOTIDE SEQUENCE [LARGE SCALE GENOMIC DNA]</scope>
    <source>
        <strain evidence="2">cv. Hass</strain>
    </source>
</reference>
<dbReference type="Proteomes" id="UP001234297">
    <property type="component" value="Chromosome 9"/>
</dbReference>
<evidence type="ECO:0000313" key="1">
    <source>
        <dbReference type="EMBL" id="KAJ8620842.1"/>
    </source>
</evidence>
<dbReference type="EMBL" id="CM056817">
    <property type="protein sequence ID" value="KAJ8620842.1"/>
    <property type="molecule type" value="Genomic_DNA"/>
</dbReference>
<gene>
    <name evidence="1" type="ORF">MRB53_029371</name>
</gene>
<accession>A0ACC2KIJ9</accession>
<evidence type="ECO:0000313" key="2">
    <source>
        <dbReference type="Proteomes" id="UP001234297"/>
    </source>
</evidence>
<keyword evidence="2" id="KW-1185">Reference proteome</keyword>
<organism evidence="1 2">
    <name type="scientific">Persea americana</name>
    <name type="common">Avocado</name>
    <dbReference type="NCBI Taxonomy" id="3435"/>
    <lineage>
        <taxon>Eukaryota</taxon>
        <taxon>Viridiplantae</taxon>
        <taxon>Streptophyta</taxon>
        <taxon>Embryophyta</taxon>
        <taxon>Tracheophyta</taxon>
        <taxon>Spermatophyta</taxon>
        <taxon>Magnoliopsida</taxon>
        <taxon>Magnoliidae</taxon>
        <taxon>Laurales</taxon>
        <taxon>Lauraceae</taxon>
        <taxon>Persea</taxon>
    </lineage>
</organism>
<protein>
    <submittedName>
        <fullName evidence="1">Uncharacterized protein</fullName>
    </submittedName>
</protein>
<proteinExistence type="predicted"/>
<name>A0ACC2KIJ9_PERAE</name>
<sequence length="216" mass="24003">MRGVGRSGTPVSPQASVSSSAPAPLDSPTYDTPVHEDTEEEDVEEEKELHKKRKDVPPKVPQTILTDYFAPTLTPRSRPRIKSAVLTEKQKDEVDMAVGRWWFASGIPFKAARIQIVLEYKTGCSVMAESWMDGEQRSLMNFLVYCGRGVLFLKSVDTSAIRKNADALFEIFDEVVSSVGPRNVVQCITENDAIYDAAGKKLTTEYGTFYWTPCAA</sequence>